<name>A0ABV8UUQ6_9BACL</name>
<organism evidence="2 3">
    <name type="scientific">Chryseomicrobium palamuruense</name>
    <dbReference type="NCBI Taxonomy" id="682973"/>
    <lineage>
        <taxon>Bacteria</taxon>
        <taxon>Bacillati</taxon>
        <taxon>Bacillota</taxon>
        <taxon>Bacilli</taxon>
        <taxon>Bacillales</taxon>
        <taxon>Caryophanaceae</taxon>
        <taxon>Chryseomicrobium</taxon>
    </lineage>
</organism>
<sequence>MEYENKNDSSKTNVHGDSVKWDTPKDAHSKDQVWFWSDQWQTEEQEAEQDILSGNVSSFTNVNDLFKDLDKRN</sequence>
<evidence type="ECO:0000313" key="2">
    <source>
        <dbReference type="EMBL" id="MFC4355052.1"/>
    </source>
</evidence>
<reference evidence="3" key="1">
    <citation type="journal article" date="2019" name="Int. J. Syst. Evol. Microbiol.">
        <title>The Global Catalogue of Microorganisms (GCM) 10K type strain sequencing project: providing services to taxonomists for standard genome sequencing and annotation.</title>
        <authorList>
            <consortium name="The Broad Institute Genomics Platform"/>
            <consortium name="The Broad Institute Genome Sequencing Center for Infectious Disease"/>
            <person name="Wu L."/>
            <person name="Ma J."/>
        </authorList>
    </citation>
    <scope>NUCLEOTIDE SEQUENCE [LARGE SCALE GENOMIC DNA]</scope>
    <source>
        <strain evidence="3">CCUG 50353</strain>
    </source>
</reference>
<protein>
    <submittedName>
        <fullName evidence="2">Uncharacterized protein</fullName>
    </submittedName>
</protein>
<evidence type="ECO:0000256" key="1">
    <source>
        <dbReference type="SAM" id="MobiDB-lite"/>
    </source>
</evidence>
<feature type="region of interest" description="Disordered" evidence="1">
    <location>
        <begin position="1"/>
        <end position="28"/>
    </location>
</feature>
<evidence type="ECO:0000313" key="3">
    <source>
        <dbReference type="Proteomes" id="UP001595733"/>
    </source>
</evidence>
<feature type="compositionally biased region" description="Basic and acidic residues" evidence="1">
    <location>
        <begin position="17"/>
        <end position="28"/>
    </location>
</feature>
<proteinExistence type="predicted"/>
<accession>A0ABV8UUQ6</accession>
<comment type="caution">
    <text evidence="2">The sequence shown here is derived from an EMBL/GenBank/DDBJ whole genome shotgun (WGS) entry which is preliminary data.</text>
</comment>
<dbReference type="Proteomes" id="UP001595733">
    <property type="component" value="Unassembled WGS sequence"/>
</dbReference>
<dbReference type="EMBL" id="JBHSEF010000021">
    <property type="protein sequence ID" value="MFC4355052.1"/>
    <property type="molecule type" value="Genomic_DNA"/>
</dbReference>
<gene>
    <name evidence="2" type="ORF">ACFO0S_08340</name>
</gene>
<dbReference type="RefSeq" id="WP_378141368.1">
    <property type="nucleotide sequence ID" value="NZ_JBHSEF010000021.1"/>
</dbReference>
<keyword evidence="3" id="KW-1185">Reference proteome</keyword>